<dbReference type="OrthoDB" id="5465318at2"/>
<sequence length="86" mass="9785">MEHPSRREGVRHKLKIKPSYFAALKRGEKTCEIRLNDRDYRVGDVLDFAPIRDDGTYTGEVATYGVSHVLKDFEGLAEGYVALSLR</sequence>
<protein>
    <recommendedName>
        <fullName evidence="1">DUF3850 domain-containing protein</fullName>
    </recommendedName>
</protein>
<proteinExistence type="predicted"/>
<dbReference type="AlphaFoldDB" id="A0A1Z5YVY3"/>
<accession>A0A1Z5YVY3</accession>
<comment type="caution">
    <text evidence="2">The sequence shown here is derived from an EMBL/GenBank/DDBJ whole genome shotgun (WGS) entry which is preliminary data.</text>
</comment>
<dbReference type="Proteomes" id="UP000196086">
    <property type="component" value="Unassembled WGS sequence"/>
</dbReference>
<dbReference type="EMBL" id="JOMQ01000016">
    <property type="protein sequence ID" value="OUJ03166.1"/>
    <property type="molecule type" value="Genomic_DNA"/>
</dbReference>
<dbReference type="InterPro" id="IPR039440">
    <property type="entry name" value="DUF3850"/>
</dbReference>
<evidence type="ECO:0000313" key="2">
    <source>
        <dbReference type="EMBL" id="OUJ03166.1"/>
    </source>
</evidence>
<feature type="domain" description="DUF3850" evidence="1">
    <location>
        <begin position="12"/>
        <end position="84"/>
    </location>
</feature>
<dbReference type="Pfam" id="PF12961">
    <property type="entry name" value="DUF3850"/>
    <property type="match status" value="1"/>
</dbReference>
<evidence type="ECO:0000313" key="3">
    <source>
        <dbReference type="Proteomes" id="UP000196086"/>
    </source>
</evidence>
<gene>
    <name evidence="2" type="ORF">HK14_03090</name>
</gene>
<dbReference type="SUPFAM" id="SSF88697">
    <property type="entry name" value="PUA domain-like"/>
    <property type="match status" value="1"/>
</dbReference>
<dbReference type="Gene3D" id="2.30.130.30">
    <property type="entry name" value="Hypothetical protein"/>
    <property type="match status" value="1"/>
</dbReference>
<reference evidence="2 3" key="1">
    <citation type="submission" date="2014-06" db="EMBL/GenBank/DDBJ databases">
        <authorList>
            <person name="Ju J."/>
            <person name="Zhang J."/>
        </authorList>
    </citation>
    <scope>NUCLEOTIDE SEQUENCE [LARGE SCALE GENOMIC DNA]</scope>
    <source>
        <strain evidence="2 3">DsW_47</strain>
    </source>
</reference>
<dbReference type="RefSeq" id="WP_086650832.1">
    <property type="nucleotide sequence ID" value="NZ_JOMQ01000016.1"/>
</dbReference>
<evidence type="ECO:0000259" key="1">
    <source>
        <dbReference type="Pfam" id="PF12961"/>
    </source>
</evidence>
<name>A0A1Z5YVY3_9PROT</name>
<dbReference type="InterPro" id="IPR015947">
    <property type="entry name" value="PUA-like_sf"/>
</dbReference>
<organism evidence="2 3">
    <name type="scientific">Acetobacter cibinongensis</name>
    <dbReference type="NCBI Taxonomy" id="146475"/>
    <lineage>
        <taxon>Bacteria</taxon>
        <taxon>Pseudomonadati</taxon>
        <taxon>Pseudomonadota</taxon>
        <taxon>Alphaproteobacteria</taxon>
        <taxon>Acetobacterales</taxon>
        <taxon>Acetobacteraceae</taxon>
        <taxon>Acetobacter</taxon>
    </lineage>
</organism>